<organism evidence="1">
    <name type="scientific">Arundo donax</name>
    <name type="common">Giant reed</name>
    <name type="synonym">Donax arundinaceus</name>
    <dbReference type="NCBI Taxonomy" id="35708"/>
    <lineage>
        <taxon>Eukaryota</taxon>
        <taxon>Viridiplantae</taxon>
        <taxon>Streptophyta</taxon>
        <taxon>Embryophyta</taxon>
        <taxon>Tracheophyta</taxon>
        <taxon>Spermatophyta</taxon>
        <taxon>Magnoliopsida</taxon>
        <taxon>Liliopsida</taxon>
        <taxon>Poales</taxon>
        <taxon>Poaceae</taxon>
        <taxon>PACMAD clade</taxon>
        <taxon>Arundinoideae</taxon>
        <taxon>Arundineae</taxon>
        <taxon>Arundo</taxon>
    </lineage>
</organism>
<proteinExistence type="predicted"/>
<dbReference type="AlphaFoldDB" id="A0A0A9HUB5"/>
<sequence>MTGRHTDKPHLKGTKVSHKPQLIQFLICKPIKSFTAYNSILMLLLRKECMLP</sequence>
<reference evidence="1" key="1">
    <citation type="submission" date="2014-09" db="EMBL/GenBank/DDBJ databases">
        <authorList>
            <person name="Magalhaes I.L.F."/>
            <person name="Oliveira U."/>
            <person name="Santos F.R."/>
            <person name="Vidigal T.H.D.A."/>
            <person name="Brescovit A.D."/>
            <person name="Santos A.J."/>
        </authorList>
    </citation>
    <scope>NUCLEOTIDE SEQUENCE</scope>
    <source>
        <tissue evidence="1">Shoot tissue taken approximately 20 cm above the soil surface</tissue>
    </source>
</reference>
<reference evidence="1" key="2">
    <citation type="journal article" date="2015" name="Data Brief">
        <title>Shoot transcriptome of the giant reed, Arundo donax.</title>
        <authorList>
            <person name="Barrero R.A."/>
            <person name="Guerrero F.D."/>
            <person name="Moolhuijzen P."/>
            <person name="Goolsby J.A."/>
            <person name="Tidwell J."/>
            <person name="Bellgard S.E."/>
            <person name="Bellgard M.I."/>
        </authorList>
    </citation>
    <scope>NUCLEOTIDE SEQUENCE</scope>
    <source>
        <tissue evidence="1">Shoot tissue taken approximately 20 cm above the soil surface</tissue>
    </source>
</reference>
<evidence type="ECO:0000313" key="1">
    <source>
        <dbReference type="EMBL" id="JAE39429.1"/>
    </source>
</evidence>
<dbReference type="EMBL" id="GBRH01158467">
    <property type="protein sequence ID" value="JAE39429.1"/>
    <property type="molecule type" value="Transcribed_RNA"/>
</dbReference>
<accession>A0A0A9HUB5</accession>
<name>A0A0A9HUB5_ARUDO</name>
<protein>
    <submittedName>
        <fullName evidence="1">Uncharacterized protein</fullName>
    </submittedName>
</protein>